<proteinExistence type="predicted"/>
<keyword evidence="3" id="KW-1133">Transmembrane helix</keyword>
<evidence type="ECO:0000256" key="3">
    <source>
        <dbReference type="SAM" id="Phobius"/>
    </source>
</evidence>
<feature type="transmembrane region" description="Helical" evidence="3">
    <location>
        <begin position="321"/>
        <end position="344"/>
    </location>
</feature>
<dbReference type="Pfam" id="PF00069">
    <property type="entry name" value="Pkinase"/>
    <property type="match status" value="1"/>
</dbReference>
<evidence type="ECO:0000313" key="5">
    <source>
        <dbReference type="EMBL" id="GCA92964.1"/>
    </source>
</evidence>
<keyword evidence="2" id="KW-0067">ATP-binding</keyword>
<dbReference type="PANTHER" id="PTHR24363:SF7">
    <property type="entry name" value="SERINE_THREONINE-PROTEIN KINASE-LIKE PROTEIN E"/>
    <property type="match status" value="1"/>
</dbReference>
<reference evidence="5 6" key="1">
    <citation type="journal article" date="2019" name="Appl. Environ. Microbiol.">
        <title>Co-occurrence of broad and narrow host-range viruses infecting the toxic bloom-forming cyanobacterium Microcystis aeruginosa.</title>
        <authorList>
            <person name="Morimoto D."/>
            <person name="Tominaga K."/>
            <person name="Nishimura Y."/>
            <person name="Yoshida N."/>
            <person name="Kimura S."/>
            <person name="Sako Y."/>
            <person name="Yoshida T."/>
        </authorList>
    </citation>
    <scope>NUCLEOTIDE SEQUENCE [LARGE SCALE GENOMIC DNA]</scope>
    <source>
        <strain evidence="5 6">11-30S32</strain>
    </source>
</reference>
<dbReference type="CDD" id="cd14014">
    <property type="entry name" value="STKc_PknB_like"/>
    <property type="match status" value="1"/>
</dbReference>
<accession>A0A510PGP2</accession>
<dbReference type="PANTHER" id="PTHR24363">
    <property type="entry name" value="SERINE/THREONINE PROTEIN KINASE"/>
    <property type="match status" value="1"/>
</dbReference>
<dbReference type="InterPro" id="IPR000719">
    <property type="entry name" value="Prot_kinase_dom"/>
</dbReference>
<dbReference type="PROSITE" id="PS00108">
    <property type="entry name" value="PROTEIN_KINASE_ST"/>
    <property type="match status" value="1"/>
</dbReference>
<keyword evidence="5" id="KW-0808">Transferase</keyword>
<dbReference type="GO" id="GO:0005524">
    <property type="term" value="F:ATP binding"/>
    <property type="evidence" value="ECO:0007669"/>
    <property type="project" value="UniProtKB-KW"/>
</dbReference>
<keyword evidence="5" id="KW-0723">Serine/threonine-protein kinase</keyword>
<dbReference type="PROSITE" id="PS50011">
    <property type="entry name" value="PROTEIN_KINASE_DOM"/>
    <property type="match status" value="1"/>
</dbReference>
<feature type="transmembrane region" description="Helical" evidence="3">
    <location>
        <begin position="364"/>
        <end position="384"/>
    </location>
</feature>
<dbReference type="SUPFAM" id="SSF56112">
    <property type="entry name" value="Protein kinase-like (PK-like)"/>
    <property type="match status" value="1"/>
</dbReference>
<dbReference type="GO" id="GO:0004674">
    <property type="term" value="F:protein serine/threonine kinase activity"/>
    <property type="evidence" value="ECO:0007669"/>
    <property type="project" value="UniProtKB-KW"/>
</dbReference>
<dbReference type="SMART" id="SM00220">
    <property type="entry name" value="S_TKc"/>
    <property type="match status" value="1"/>
</dbReference>
<dbReference type="Gene3D" id="1.10.510.10">
    <property type="entry name" value="Transferase(Phosphotransferase) domain 1"/>
    <property type="match status" value="1"/>
</dbReference>
<protein>
    <submittedName>
        <fullName evidence="5">Serine/threonine protein kinase</fullName>
    </submittedName>
</protein>
<dbReference type="InterPro" id="IPR011009">
    <property type="entry name" value="Kinase-like_dom_sf"/>
</dbReference>
<name>A0A510PGP2_MICAE</name>
<dbReference type="InterPro" id="IPR008271">
    <property type="entry name" value="Ser/Thr_kinase_AS"/>
</dbReference>
<feature type="domain" description="Protein kinase" evidence="4">
    <location>
        <begin position="11"/>
        <end position="273"/>
    </location>
</feature>
<evidence type="ECO:0000256" key="2">
    <source>
        <dbReference type="ARBA" id="ARBA00022840"/>
    </source>
</evidence>
<keyword evidence="1" id="KW-0547">Nucleotide-binding</keyword>
<dbReference type="Proteomes" id="UP000321223">
    <property type="component" value="Unassembled WGS sequence"/>
</dbReference>
<keyword evidence="5" id="KW-0418">Kinase</keyword>
<keyword evidence="3" id="KW-0472">Membrane</keyword>
<evidence type="ECO:0000313" key="6">
    <source>
        <dbReference type="Proteomes" id="UP000321223"/>
    </source>
</evidence>
<comment type="caution">
    <text evidence="5">The sequence shown here is derived from an EMBL/GenBank/DDBJ whole genome shotgun (WGS) entry which is preliminary data.</text>
</comment>
<feature type="transmembrane region" description="Helical" evidence="3">
    <location>
        <begin position="525"/>
        <end position="543"/>
    </location>
</feature>
<dbReference type="AlphaFoldDB" id="A0A510PGP2"/>
<keyword evidence="3" id="KW-0812">Transmembrane</keyword>
<organism evidence="5 6">
    <name type="scientific">Microcystis aeruginosa 11-30S32</name>
    <dbReference type="NCBI Taxonomy" id="2358142"/>
    <lineage>
        <taxon>Bacteria</taxon>
        <taxon>Bacillati</taxon>
        <taxon>Cyanobacteriota</taxon>
        <taxon>Cyanophyceae</taxon>
        <taxon>Oscillatoriophycideae</taxon>
        <taxon>Chroococcales</taxon>
        <taxon>Microcystaceae</taxon>
        <taxon>Microcystis</taxon>
    </lineage>
</organism>
<dbReference type="EMBL" id="BHVU01000074">
    <property type="protein sequence ID" value="GCA92964.1"/>
    <property type="molecule type" value="Genomic_DNA"/>
</dbReference>
<feature type="transmembrane region" description="Helical" evidence="3">
    <location>
        <begin position="555"/>
        <end position="576"/>
    </location>
</feature>
<gene>
    <name evidence="5" type="ORF">MAE30S32_16160</name>
</gene>
<sequence length="677" mass="75741">MLPGQILGDRYQIQSQLGKQTGRRTFLAQDLKTGTTVVVKLLIFSPDFKWTDLNLFEREAETLKHLDCRSIPEYIDYFEVQTDTYQGFALVQSYIEAKSLKEQVETGRKFSESELQELAKSILGILIYLHGLNPPVIHRDLKPSNILLKDRSGHSIGNVYLIDFGSVQTVSQQGQATLTIVGTYGYMPPEQFGGRTVAASDLYSLGATLIYLATGIHPADLPQKDGKIQLNNLANLSPAFVHWLGQLIEPSIEKRFISAQAANQALNTLHEMQLTASNLEKPAGSRVQLQKSEEKIEISLLAKDHGFIFRSIGFIFRSIGFIVRVIVYVSLVAIALSFLSALLVPTVGAVSGGDWFFLLFSLPFWYVGLGMLFGLNYFVLIYSLKGKEIIPITIDSQGFLLTDKEKMARKINKLVIDDSYHTKDGDRVYVPMTLTIWAGIKKYTIGGRETSSLLAYLSEPEIEWLASELSQWLGIPITNRALNTLHEMQLTSSNLEKPAGSRVQLQKSKEKIKILLKYYSESESTGGFGCLIASVAWIIVFLVKKQSLEGFFQFLGSVTLVVSLFSVLSLVMGICLQHTDKIITIDSQEIVAIWRIFGWTLGEKKMAREHINKLVIADSYYTKDSDGNRVYVPMALTIWAGTKEYTIGGPFSRLSEPEIEWLAAELSQWLGIPITNK</sequence>
<evidence type="ECO:0000256" key="1">
    <source>
        <dbReference type="ARBA" id="ARBA00022741"/>
    </source>
</evidence>
<evidence type="ECO:0000259" key="4">
    <source>
        <dbReference type="PROSITE" id="PS50011"/>
    </source>
</evidence>